<sequence>MRFKMKRWINYLLGGCCISLLTSLSFAQTQEASLNRLISQQRLSAEAIGIWVERIGDSAPLATHQPERLFNPASTIKLATTLTNLIALGPDYTWRTEIRATAPIEQGVLRGDLILRGSGDPGAVSEEHWRMLRDLQRSTGLKRIEGDLILDTSYFNLPPGDPGAFDGQPYRAYNQLPHPLLFNANSIRFHILPERGSDKIRIEAEPPLPGMEIVNQLTRGSGSCDAWQRNIRYEVEGTRVIFSGAYPSQCGAYELLRTAVDPEFYAGELFRLHWQQWGGEWNGRVRTHSGPALNAQLLMVHHSRPLSDLIRVANKWSHNVMTRHMALTLGAERLGEPATLEKARVALNDVLSELGVNTSGMFIENGSGLSRSARISPQQMAQILQAGWRSPWRPEFISSLSIAGLDGTTRRQYRQDPKRGQMHLKTGLLNQVSGISGYLRSQCGEDWLVVLLINHPEAHQGLGTQLQQQLLEWVYQQPHREGRCQGLN</sequence>
<accession>A0A5A9W279</accession>
<dbReference type="GO" id="GO:0006508">
    <property type="term" value="P:proteolysis"/>
    <property type="evidence" value="ECO:0007669"/>
    <property type="project" value="InterPro"/>
</dbReference>
<dbReference type="InterPro" id="IPR000667">
    <property type="entry name" value="Peptidase_S13"/>
</dbReference>
<evidence type="ECO:0000256" key="3">
    <source>
        <dbReference type="SAM" id="SignalP"/>
    </source>
</evidence>
<dbReference type="EC" id="3.4.16.4" evidence="4"/>
<dbReference type="GO" id="GO:0000270">
    <property type="term" value="P:peptidoglycan metabolic process"/>
    <property type="evidence" value="ECO:0007669"/>
    <property type="project" value="TreeGrafter"/>
</dbReference>
<evidence type="ECO:0000313" key="4">
    <source>
        <dbReference type="EMBL" id="KAA0874604.1"/>
    </source>
</evidence>
<dbReference type="Pfam" id="PF02113">
    <property type="entry name" value="Peptidase_S13"/>
    <property type="match status" value="1"/>
</dbReference>
<comment type="caution">
    <text evidence="4">The sequence shown here is derived from an EMBL/GenBank/DDBJ whole genome shotgun (WGS) entry which is preliminary data.</text>
</comment>
<name>A0A5A9W279_9GAMM</name>
<dbReference type="Gene3D" id="3.40.710.10">
    <property type="entry name" value="DD-peptidase/beta-lactamase superfamily"/>
    <property type="match status" value="2"/>
</dbReference>
<dbReference type="EMBL" id="SMRS01000005">
    <property type="protein sequence ID" value="KAA0874604.1"/>
    <property type="molecule type" value="Genomic_DNA"/>
</dbReference>
<dbReference type="InterPro" id="IPR012338">
    <property type="entry name" value="Beta-lactam/transpept-like"/>
</dbReference>
<evidence type="ECO:0000313" key="5">
    <source>
        <dbReference type="Proteomes" id="UP000325302"/>
    </source>
</evidence>
<proteinExistence type="inferred from homology"/>
<dbReference type="GO" id="GO:0009002">
    <property type="term" value="F:serine-type D-Ala-D-Ala carboxypeptidase activity"/>
    <property type="evidence" value="ECO:0007669"/>
    <property type="project" value="UniProtKB-EC"/>
</dbReference>
<evidence type="ECO:0000256" key="1">
    <source>
        <dbReference type="ARBA" id="ARBA00006096"/>
    </source>
</evidence>
<dbReference type="AlphaFoldDB" id="A0A5A9W279"/>
<gene>
    <name evidence="4" type="primary">dacB</name>
    <name evidence="4" type="ORF">E1H14_07180</name>
</gene>
<dbReference type="RefSeq" id="WP_149390785.1">
    <property type="nucleotide sequence ID" value="NZ_SMRS01000005.1"/>
</dbReference>
<feature type="signal peptide" evidence="3">
    <location>
        <begin position="1"/>
        <end position="27"/>
    </location>
</feature>
<keyword evidence="2 4" id="KW-0378">Hydrolase</keyword>
<dbReference type="OrthoDB" id="9802627at2"/>
<dbReference type="Gene3D" id="3.50.80.20">
    <property type="entry name" value="D-Ala-D-Ala carboxypeptidase C, peptidase S13"/>
    <property type="match status" value="1"/>
</dbReference>
<reference evidence="4 5" key="1">
    <citation type="submission" date="2019-03" db="EMBL/GenBank/DDBJ databases">
        <title>Nitrincola sp. nov. isolated from an Indian soda lake.</title>
        <authorList>
            <person name="Joshi A."/>
            <person name="Thite S.V."/>
            <person name="Joseph N."/>
            <person name="Dhotre D."/>
            <person name="Moorthy M."/>
            <person name="Shouche Y.S."/>
        </authorList>
    </citation>
    <scope>NUCLEOTIDE SEQUENCE [LARGE SCALE GENOMIC DNA]</scope>
    <source>
        <strain evidence="4 5">MEB193</strain>
    </source>
</reference>
<comment type="similarity">
    <text evidence="1">Belongs to the peptidase S13 family.</text>
</comment>
<dbReference type="PRINTS" id="PR00922">
    <property type="entry name" value="DADACBPTASE3"/>
</dbReference>
<dbReference type="NCBIfam" id="TIGR00666">
    <property type="entry name" value="PBP4"/>
    <property type="match status" value="1"/>
</dbReference>
<keyword evidence="3" id="KW-0732">Signal</keyword>
<dbReference type="Proteomes" id="UP000325302">
    <property type="component" value="Unassembled WGS sequence"/>
</dbReference>
<keyword evidence="4" id="KW-0645">Protease</keyword>
<dbReference type="SUPFAM" id="SSF56601">
    <property type="entry name" value="beta-lactamase/transpeptidase-like"/>
    <property type="match status" value="1"/>
</dbReference>
<keyword evidence="4" id="KW-0121">Carboxypeptidase</keyword>
<feature type="chain" id="PRO_5022740959" evidence="3">
    <location>
        <begin position="28"/>
        <end position="488"/>
    </location>
</feature>
<keyword evidence="5" id="KW-1185">Reference proteome</keyword>
<dbReference type="PANTHER" id="PTHR30023">
    <property type="entry name" value="D-ALANYL-D-ALANINE CARBOXYPEPTIDASE"/>
    <property type="match status" value="1"/>
</dbReference>
<dbReference type="PANTHER" id="PTHR30023:SF0">
    <property type="entry name" value="PENICILLIN-SENSITIVE CARBOXYPEPTIDASE A"/>
    <property type="match status" value="1"/>
</dbReference>
<organism evidence="4 5">
    <name type="scientific">Nitrincola tapanii</name>
    <dbReference type="NCBI Taxonomy" id="1708751"/>
    <lineage>
        <taxon>Bacteria</taxon>
        <taxon>Pseudomonadati</taxon>
        <taxon>Pseudomonadota</taxon>
        <taxon>Gammaproteobacteria</taxon>
        <taxon>Oceanospirillales</taxon>
        <taxon>Oceanospirillaceae</taxon>
        <taxon>Nitrincola</taxon>
    </lineage>
</organism>
<protein>
    <submittedName>
        <fullName evidence="4">D-alanyl-D-alanine carboxypeptidase/D-alanyl-D-alanine-endopeptidase</fullName>
        <ecNumber evidence="4">3.4.16.4</ecNumber>
    </submittedName>
</protein>
<evidence type="ECO:0000256" key="2">
    <source>
        <dbReference type="ARBA" id="ARBA00022801"/>
    </source>
</evidence>